<sequence length="53" mass="5947">MYDTRHESREEHLRLAPSRHALFLTPVLAPPLLLAGADEDDDATDVHIVRGID</sequence>
<dbReference type="EMBL" id="JAJSBI010000049">
    <property type="protein sequence ID" value="MCD9880878.1"/>
    <property type="molecule type" value="Genomic_DNA"/>
</dbReference>
<comment type="caution">
    <text evidence="1">The sequence shown here is derived from an EMBL/GenBank/DDBJ whole genome shotgun (WGS) entry which is preliminary data.</text>
</comment>
<keyword evidence="2" id="KW-1185">Reference proteome</keyword>
<protein>
    <submittedName>
        <fullName evidence="1">Uncharacterized protein</fullName>
    </submittedName>
</protein>
<accession>A0A9Q3VVS9</accession>
<gene>
    <name evidence="1" type="ORF">LJ657_46590</name>
</gene>
<evidence type="ECO:0000313" key="2">
    <source>
        <dbReference type="Proteomes" id="UP001108029"/>
    </source>
</evidence>
<name>A0A9Q3VVS9_9ACTN</name>
<proteinExistence type="predicted"/>
<evidence type="ECO:0000313" key="1">
    <source>
        <dbReference type="EMBL" id="MCD9880878.1"/>
    </source>
</evidence>
<dbReference type="AlphaFoldDB" id="A0A9Q3VVS9"/>
<organism evidence="1 2">
    <name type="scientific">Streptomyces guryensis</name>
    <dbReference type="NCBI Taxonomy" id="2886947"/>
    <lineage>
        <taxon>Bacteria</taxon>
        <taxon>Bacillati</taxon>
        <taxon>Actinomycetota</taxon>
        <taxon>Actinomycetes</taxon>
        <taxon>Kitasatosporales</taxon>
        <taxon>Streptomycetaceae</taxon>
        <taxon>Streptomyces</taxon>
    </lineage>
</organism>
<dbReference type="RefSeq" id="WP_232655798.1">
    <property type="nucleotide sequence ID" value="NZ_JAJSBI010000049.1"/>
</dbReference>
<dbReference type="Proteomes" id="UP001108029">
    <property type="component" value="Unassembled WGS sequence"/>
</dbReference>
<reference evidence="1" key="1">
    <citation type="submission" date="2021-12" db="EMBL/GenBank/DDBJ databases">
        <authorList>
            <person name="Lee J.-H."/>
            <person name="Kim S.-B."/>
        </authorList>
    </citation>
    <scope>NUCLEOTIDE SEQUENCE</scope>
    <source>
        <strain evidence="1">NR30</strain>
    </source>
</reference>